<dbReference type="GO" id="GO:0047617">
    <property type="term" value="F:fatty acyl-CoA hydrolase activity"/>
    <property type="evidence" value="ECO:0000318"/>
    <property type="project" value="GO_Central"/>
</dbReference>
<dbReference type="InterPro" id="IPR042171">
    <property type="entry name" value="Acyl-CoA_hotdog"/>
</dbReference>
<dbReference type="CDD" id="cd03444">
    <property type="entry name" value="Thioesterase_II_repeat1"/>
    <property type="match status" value="1"/>
</dbReference>
<dbReference type="InterPro" id="IPR029069">
    <property type="entry name" value="HotDog_dom_sf"/>
</dbReference>
<feature type="domain" description="Acyl-CoA thioesterase-like N-terminal HotDog" evidence="4">
    <location>
        <begin position="40"/>
        <end position="122"/>
    </location>
</feature>
<dbReference type="GeneID" id="2868139"/>
<dbReference type="GO" id="GO:0009062">
    <property type="term" value="P:fatty acid catabolic process"/>
    <property type="evidence" value="ECO:0000318"/>
    <property type="project" value="GO_Central"/>
</dbReference>
<accession>Q5ARZ7</accession>
<evidence type="ECO:0000256" key="3">
    <source>
        <dbReference type="SAM" id="MobiDB-lite"/>
    </source>
</evidence>
<dbReference type="PANTHER" id="PTHR11066">
    <property type="entry name" value="ACYL-COA THIOESTERASE"/>
    <property type="match status" value="1"/>
</dbReference>
<dbReference type="SUPFAM" id="SSF54637">
    <property type="entry name" value="Thioesterase/thiol ester dehydrase-isomerase"/>
    <property type="match status" value="2"/>
</dbReference>
<dbReference type="InParanoid" id="Q5ARZ7"/>
<evidence type="ECO:0000259" key="4">
    <source>
        <dbReference type="Pfam" id="PF13622"/>
    </source>
</evidence>
<dbReference type="InterPro" id="IPR049449">
    <property type="entry name" value="TesB_ACOT8-like_N"/>
</dbReference>
<feature type="domain" description="Acyl-CoA thioesterase-like C-terminal" evidence="5">
    <location>
        <begin position="194"/>
        <end position="275"/>
    </location>
</feature>
<evidence type="ECO:0000313" key="6">
    <source>
        <dbReference type="EMBL" id="CBF84624.1"/>
    </source>
</evidence>
<dbReference type="InterPro" id="IPR003703">
    <property type="entry name" value="Acyl_CoA_thio"/>
</dbReference>
<dbReference type="AlphaFoldDB" id="Q5ARZ7"/>
<dbReference type="KEGG" id="ani:ANIA_08933"/>
<dbReference type="InterPro" id="IPR049450">
    <property type="entry name" value="ACOT8-like_C"/>
</dbReference>
<dbReference type="GO" id="GO:0005782">
    <property type="term" value="C:peroxisomal matrix"/>
    <property type="evidence" value="ECO:0000318"/>
    <property type="project" value="GO_Central"/>
</dbReference>
<protein>
    <submittedName>
        <fullName evidence="6">Uncharacterized protein</fullName>
    </submittedName>
</protein>
<dbReference type="Pfam" id="PF13622">
    <property type="entry name" value="4HBT_3"/>
    <property type="match status" value="1"/>
</dbReference>
<sequence>MPSNLPLDIARTLAEHISVEPVGPETFQARFNPERQGNTASYSYGGCALGVGVQAACQTAPDGYNLYSVTGSFLAPVLTDSKITCSVRRLRDTRTFATRQVEISQVQNATTRLCVIMLADFHKKEKDSLLEYSSPPDHIYSKPESCLTPQETGQKKVEQGTISIESLSLYNTLFGLIARFFEARQAPEGISAHNLHGMVKEQPQPPHQARLPLTAKTSADWFRCRTPLSAKSDHYAGLAWMLDAYLTFTPLAHSGMFLDDAAACATLDFAIRFFCDEFDLITVRVYLLPDRALNRTEYIGDLCLMVYRSNRVSNLRATFGGYMRGDRHTPKASPVEQKNDPGAEVQGIPETYENALAYYAAAIEIRYSSHAIL</sequence>
<feature type="region of interest" description="Disordered" evidence="3">
    <location>
        <begin position="325"/>
        <end position="344"/>
    </location>
</feature>
<comment type="similarity">
    <text evidence="1">Belongs to the C/M/P thioester hydrolase family.</text>
</comment>
<dbReference type="OMA" id="FFETRYC"/>
<evidence type="ECO:0000313" key="7">
    <source>
        <dbReference type="Proteomes" id="UP000000560"/>
    </source>
</evidence>
<dbReference type="EMBL" id="BN001307">
    <property type="protein sequence ID" value="CBF84624.1"/>
    <property type="molecule type" value="Genomic_DNA"/>
</dbReference>
<dbReference type="eggNOG" id="KOG3016">
    <property type="taxonomic scope" value="Eukaryota"/>
</dbReference>
<organism evidence="6 7">
    <name type="scientific">Emericella nidulans (strain FGSC A4 / ATCC 38163 / CBS 112.46 / NRRL 194 / M139)</name>
    <name type="common">Aspergillus nidulans</name>
    <dbReference type="NCBI Taxonomy" id="227321"/>
    <lineage>
        <taxon>Eukaryota</taxon>
        <taxon>Fungi</taxon>
        <taxon>Dikarya</taxon>
        <taxon>Ascomycota</taxon>
        <taxon>Pezizomycotina</taxon>
        <taxon>Eurotiomycetes</taxon>
        <taxon>Eurotiomycetidae</taxon>
        <taxon>Eurotiales</taxon>
        <taxon>Aspergillaceae</taxon>
        <taxon>Aspergillus</taxon>
        <taxon>Aspergillus subgen. Nidulantes</taxon>
    </lineage>
</organism>
<name>Q5ARZ7_EMENI</name>
<evidence type="ECO:0000259" key="5">
    <source>
        <dbReference type="Pfam" id="PF20789"/>
    </source>
</evidence>
<accession>C8VLH5</accession>
<reference evidence="7" key="1">
    <citation type="journal article" date="2005" name="Nature">
        <title>Sequencing of Aspergillus nidulans and comparative analysis with A. fumigatus and A. oryzae.</title>
        <authorList>
            <person name="Galagan J.E."/>
            <person name="Calvo S.E."/>
            <person name="Cuomo C."/>
            <person name="Ma L.J."/>
            <person name="Wortman J.R."/>
            <person name="Batzoglou S."/>
            <person name="Lee S.I."/>
            <person name="Basturkmen M."/>
            <person name="Spevak C.C."/>
            <person name="Clutterbuck J."/>
            <person name="Kapitonov V."/>
            <person name="Jurka J."/>
            <person name="Scazzocchio C."/>
            <person name="Farman M."/>
            <person name="Butler J."/>
            <person name="Purcell S."/>
            <person name="Harris S."/>
            <person name="Braus G.H."/>
            <person name="Draht O."/>
            <person name="Busch S."/>
            <person name="D'Enfert C."/>
            <person name="Bouchier C."/>
            <person name="Goldman G.H."/>
            <person name="Bell-Pedersen D."/>
            <person name="Griffiths-Jones S."/>
            <person name="Doonan J.H."/>
            <person name="Yu J."/>
            <person name="Vienken K."/>
            <person name="Pain A."/>
            <person name="Freitag M."/>
            <person name="Selker E.U."/>
            <person name="Archer D.B."/>
            <person name="Penalva M.A."/>
            <person name="Oakley B.R."/>
            <person name="Momany M."/>
            <person name="Tanaka T."/>
            <person name="Kumagai T."/>
            <person name="Asai K."/>
            <person name="Machida M."/>
            <person name="Nierman W.C."/>
            <person name="Denning D.W."/>
            <person name="Caddick M."/>
            <person name="Hynes M."/>
            <person name="Paoletti M."/>
            <person name="Fischer R."/>
            <person name="Miller B."/>
            <person name="Dyer P."/>
            <person name="Sachs M.S."/>
            <person name="Osmani S.A."/>
            <person name="Birren B.W."/>
        </authorList>
    </citation>
    <scope>NUCLEOTIDE SEQUENCE [LARGE SCALE GENOMIC DNA]</scope>
    <source>
        <strain evidence="7">FGSC A4 / ATCC 38163 / CBS 112.46 / NRRL 194 / M139</strain>
    </source>
</reference>
<dbReference type="OrthoDB" id="68328at2759"/>
<dbReference type="Gene3D" id="2.40.160.210">
    <property type="entry name" value="Acyl-CoA thioesterase, double hotdog domain"/>
    <property type="match status" value="1"/>
</dbReference>
<dbReference type="Proteomes" id="UP000000560">
    <property type="component" value="Chromosome VII"/>
</dbReference>
<gene>
    <name evidence="6" type="ORF">ANIA_08933</name>
</gene>
<keyword evidence="2" id="KW-0378">Hydrolase</keyword>
<dbReference type="GO" id="GO:0006637">
    <property type="term" value="P:acyl-CoA metabolic process"/>
    <property type="evidence" value="ECO:0000318"/>
    <property type="project" value="GO_Central"/>
</dbReference>
<evidence type="ECO:0000256" key="2">
    <source>
        <dbReference type="ARBA" id="ARBA00022801"/>
    </source>
</evidence>
<dbReference type="HOGENOM" id="CLU_741909_0_0_1"/>
<dbReference type="Pfam" id="PF20789">
    <property type="entry name" value="4HBT_3C"/>
    <property type="match status" value="1"/>
</dbReference>
<keyword evidence="7" id="KW-1185">Reference proteome</keyword>
<evidence type="ECO:0000256" key="1">
    <source>
        <dbReference type="ARBA" id="ARBA00006538"/>
    </source>
</evidence>
<dbReference type="RefSeq" id="XP_682202.1">
    <property type="nucleotide sequence ID" value="XM_677110.1"/>
</dbReference>
<proteinExistence type="inferred from homology"/>
<reference evidence="7" key="2">
    <citation type="journal article" date="2009" name="Fungal Genet. Biol.">
        <title>The 2008 update of the Aspergillus nidulans genome annotation: a community effort.</title>
        <authorList>
            <person name="Wortman J.R."/>
            <person name="Gilsenan J.M."/>
            <person name="Joardar V."/>
            <person name="Deegan J."/>
            <person name="Clutterbuck J."/>
            <person name="Andersen M.R."/>
            <person name="Archer D."/>
            <person name="Bencina M."/>
            <person name="Braus G."/>
            <person name="Coutinho P."/>
            <person name="von Dohren H."/>
            <person name="Doonan J."/>
            <person name="Driessen A.J."/>
            <person name="Durek P."/>
            <person name="Espeso E."/>
            <person name="Fekete E."/>
            <person name="Flipphi M."/>
            <person name="Estrada C.G."/>
            <person name="Geysens S."/>
            <person name="Goldman G."/>
            <person name="de Groot P.W."/>
            <person name="Hansen K."/>
            <person name="Harris S.D."/>
            <person name="Heinekamp T."/>
            <person name="Helmstaedt K."/>
            <person name="Henrissat B."/>
            <person name="Hofmann G."/>
            <person name="Homan T."/>
            <person name="Horio T."/>
            <person name="Horiuchi H."/>
            <person name="James S."/>
            <person name="Jones M."/>
            <person name="Karaffa L."/>
            <person name="Karanyi Z."/>
            <person name="Kato M."/>
            <person name="Keller N."/>
            <person name="Kelly D.E."/>
            <person name="Kiel J.A."/>
            <person name="Kim J.M."/>
            <person name="van der Klei I.J."/>
            <person name="Klis F.M."/>
            <person name="Kovalchuk A."/>
            <person name="Krasevec N."/>
            <person name="Kubicek C.P."/>
            <person name="Liu B."/>
            <person name="Maccabe A."/>
            <person name="Meyer V."/>
            <person name="Mirabito P."/>
            <person name="Miskei M."/>
            <person name="Mos M."/>
            <person name="Mullins J."/>
            <person name="Nelson D.R."/>
            <person name="Nielsen J."/>
            <person name="Oakley B.R."/>
            <person name="Osmani S.A."/>
            <person name="Pakula T."/>
            <person name="Paszewski A."/>
            <person name="Paulsen I."/>
            <person name="Pilsyk S."/>
            <person name="Pocsi I."/>
            <person name="Punt P.J."/>
            <person name="Ram A.F."/>
            <person name="Ren Q."/>
            <person name="Robellet X."/>
            <person name="Robson G."/>
            <person name="Seiboth B."/>
            <person name="van Solingen P."/>
            <person name="Specht T."/>
            <person name="Sun J."/>
            <person name="Taheri-Talesh N."/>
            <person name="Takeshita N."/>
            <person name="Ussery D."/>
            <person name="vanKuyk P.A."/>
            <person name="Visser H."/>
            <person name="van de Vondervoort P.J."/>
            <person name="de Vries R.P."/>
            <person name="Walton J."/>
            <person name="Xiang X."/>
            <person name="Xiong Y."/>
            <person name="Zeng A.P."/>
            <person name="Brandt B.W."/>
            <person name="Cornell M.J."/>
            <person name="van den Hondel C.A."/>
            <person name="Visser J."/>
            <person name="Oliver S.G."/>
            <person name="Turner G."/>
        </authorList>
    </citation>
    <scope>GENOME REANNOTATION</scope>
    <source>
        <strain evidence="7">FGSC A4 / ATCC 38163 / CBS 112.46 / NRRL 194 / M139</strain>
    </source>
</reference>
<dbReference type="PANTHER" id="PTHR11066:SF35">
    <property type="entry name" value="ACYL-COA THIOESTERASE II"/>
    <property type="match status" value="1"/>
</dbReference>
<dbReference type="CDD" id="cd03445">
    <property type="entry name" value="Thioesterase_II_repeat2"/>
    <property type="match status" value="1"/>
</dbReference>
<dbReference type="STRING" id="227321.Q5ARZ7"/>